<reference evidence="2" key="2">
    <citation type="journal article" date="2020" name="Microorganisms">
        <title>Osmotic Adaptation and Compatible Solute Biosynthesis of Phototrophic Bacteria as Revealed from Genome Analyses.</title>
        <authorList>
            <person name="Imhoff J.F."/>
            <person name="Rahn T."/>
            <person name="Kunzel S."/>
            <person name="Keller A."/>
            <person name="Neulinger S.C."/>
        </authorList>
    </citation>
    <scope>NUCLEOTIDE SEQUENCE</scope>
    <source>
        <strain evidence="2">DSM 11080</strain>
    </source>
</reference>
<keyword evidence="3" id="KW-1185">Reference proteome</keyword>
<comment type="caution">
    <text evidence="2">The sequence shown here is derived from an EMBL/GenBank/DDBJ whole genome shotgun (WGS) entry which is preliminary data.</text>
</comment>
<proteinExistence type="predicted"/>
<gene>
    <name evidence="2" type="ORF">CKO40_17645</name>
</gene>
<sequence length="179" mass="19912">MLFVAFGSMPLTGCFFYTYGPAFSQYTETKEPIDLAGEINTAAKQLFSENPGLTGYDPMIAATFVDIDNLRTSSTFGRISSDLFASAMSQAGIKMHEVKMRESLFIEQRLGELILSREIKRLRNAYNANSILLGTYAQGEETVYLNVRVVRTRDAAVLATTELSLPLDNNLRSMLGGRW</sequence>
<accession>A0AAJ0U6P8</accession>
<dbReference type="AlphaFoldDB" id="A0AAJ0U6P8"/>
<reference evidence="2" key="1">
    <citation type="submission" date="2017-08" db="EMBL/GenBank/DDBJ databases">
        <authorList>
            <person name="Imhoff J.F."/>
            <person name="Rahn T."/>
            <person name="Kuenzel S."/>
            <person name="Neulinger S.C."/>
        </authorList>
    </citation>
    <scope>NUCLEOTIDE SEQUENCE</scope>
    <source>
        <strain evidence="2">DSM 11080</strain>
    </source>
</reference>
<evidence type="ECO:0000313" key="2">
    <source>
        <dbReference type="EMBL" id="MBK1706320.1"/>
    </source>
</evidence>
<dbReference type="Pfam" id="PF17680">
    <property type="entry name" value="FlgO"/>
    <property type="match status" value="1"/>
</dbReference>
<feature type="domain" description="FlgO" evidence="1">
    <location>
        <begin position="41"/>
        <end position="168"/>
    </location>
</feature>
<name>A0AAJ0U6P8_9GAMM</name>
<dbReference type="InterPro" id="IPR041215">
    <property type="entry name" value="FlgO_dom"/>
</dbReference>
<evidence type="ECO:0000259" key="1">
    <source>
        <dbReference type="Pfam" id="PF17680"/>
    </source>
</evidence>
<dbReference type="EMBL" id="NRSJ01000039">
    <property type="protein sequence ID" value="MBK1706320.1"/>
    <property type="molecule type" value="Genomic_DNA"/>
</dbReference>
<protein>
    <recommendedName>
        <fullName evidence="1">FlgO domain-containing protein</fullName>
    </recommendedName>
</protein>
<organism evidence="2 3">
    <name type="scientific">Halochromatium glycolicum</name>
    <dbReference type="NCBI Taxonomy" id="85075"/>
    <lineage>
        <taxon>Bacteria</taxon>
        <taxon>Pseudomonadati</taxon>
        <taxon>Pseudomonadota</taxon>
        <taxon>Gammaproteobacteria</taxon>
        <taxon>Chromatiales</taxon>
        <taxon>Chromatiaceae</taxon>
        <taxon>Halochromatium</taxon>
    </lineage>
</organism>
<dbReference type="Proteomes" id="UP001296776">
    <property type="component" value="Unassembled WGS sequence"/>
</dbReference>
<evidence type="ECO:0000313" key="3">
    <source>
        <dbReference type="Proteomes" id="UP001296776"/>
    </source>
</evidence>